<dbReference type="GO" id="GO:0005777">
    <property type="term" value="C:peroxisome"/>
    <property type="evidence" value="ECO:0007669"/>
    <property type="project" value="TreeGrafter"/>
</dbReference>
<evidence type="ECO:0000256" key="1">
    <source>
        <dbReference type="ARBA" id="ARBA00001933"/>
    </source>
</evidence>
<evidence type="ECO:0000259" key="9">
    <source>
        <dbReference type="Pfam" id="PF00266"/>
    </source>
</evidence>
<evidence type="ECO:0000256" key="2">
    <source>
        <dbReference type="ARBA" id="ARBA00009236"/>
    </source>
</evidence>
<dbReference type="PANTHER" id="PTHR21152:SF40">
    <property type="entry name" value="ALANINE--GLYOXYLATE AMINOTRANSFERASE"/>
    <property type="match status" value="1"/>
</dbReference>
<feature type="domain" description="Aminotransferase class V" evidence="9">
    <location>
        <begin position="29"/>
        <end position="374"/>
    </location>
</feature>
<dbReference type="Pfam" id="PF00266">
    <property type="entry name" value="Aminotran_5"/>
    <property type="match status" value="1"/>
</dbReference>
<protein>
    <recommendedName>
        <fullName evidence="6">Alanine--glyoxylate aminotransferase</fullName>
        <ecNumber evidence="6">2.6.1.44</ecNumber>
    </recommendedName>
</protein>
<comment type="catalytic activity">
    <reaction evidence="6">
        <text>glyoxylate + L-alanine = glycine + pyruvate</text>
        <dbReference type="Rhea" id="RHEA:24248"/>
        <dbReference type="ChEBI" id="CHEBI:15361"/>
        <dbReference type="ChEBI" id="CHEBI:36655"/>
        <dbReference type="ChEBI" id="CHEBI:57305"/>
        <dbReference type="ChEBI" id="CHEBI:57972"/>
        <dbReference type="EC" id="2.6.1.44"/>
    </reaction>
</comment>
<dbReference type="Gene3D" id="3.40.640.10">
    <property type="entry name" value="Type I PLP-dependent aspartate aminotransferase-like (Major domain)"/>
    <property type="match status" value="1"/>
</dbReference>
<dbReference type="InterPro" id="IPR015422">
    <property type="entry name" value="PyrdxlP-dep_Trfase_small"/>
</dbReference>
<dbReference type="Proteomes" id="UP001168821">
    <property type="component" value="Unassembled WGS sequence"/>
</dbReference>
<keyword evidence="4" id="KW-0808">Transferase</keyword>
<dbReference type="PANTHER" id="PTHR21152">
    <property type="entry name" value="AMINOTRANSFERASE CLASS V"/>
    <property type="match status" value="1"/>
</dbReference>
<dbReference type="GO" id="GO:0019265">
    <property type="term" value="P:glycine biosynthetic process, by transamination of glyoxylate"/>
    <property type="evidence" value="ECO:0007669"/>
    <property type="project" value="TreeGrafter"/>
</dbReference>
<keyword evidence="11" id="KW-1185">Reference proteome</keyword>
<dbReference type="GO" id="GO:0008453">
    <property type="term" value="F:alanine-glyoxylate transaminase activity"/>
    <property type="evidence" value="ECO:0007669"/>
    <property type="project" value="UniProtKB-EC"/>
</dbReference>
<dbReference type="InterPro" id="IPR015421">
    <property type="entry name" value="PyrdxlP-dep_Trfase_major"/>
</dbReference>
<dbReference type="PIRSF" id="PIRSF000524">
    <property type="entry name" value="SPT"/>
    <property type="match status" value="1"/>
</dbReference>
<keyword evidence="3" id="KW-0032">Aminotransferase</keyword>
<dbReference type="EC" id="2.6.1.44" evidence="6"/>
<evidence type="ECO:0000256" key="6">
    <source>
        <dbReference type="PIRNR" id="PIRNR000524"/>
    </source>
</evidence>
<gene>
    <name evidence="10" type="ORF">Zmor_025598</name>
</gene>
<evidence type="ECO:0000313" key="11">
    <source>
        <dbReference type="Proteomes" id="UP001168821"/>
    </source>
</evidence>
<evidence type="ECO:0000256" key="8">
    <source>
        <dbReference type="PIRSR" id="PIRSR000524-50"/>
    </source>
</evidence>
<dbReference type="FunFam" id="3.40.640.10:FF:000027">
    <property type="entry name" value="Serine--pyruvate aminotransferase, mitochondrial"/>
    <property type="match status" value="1"/>
</dbReference>
<dbReference type="Gene3D" id="3.90.1150.10">
    <property type="entry name" value="Aspartate Aminotransferase, domain 1"/>
    <property type="match status" value="1"/>
</dbReference>
<evidence type="ECO:0000256" key="7">
    <source>
        <dbReference type="PIRSR" id="PIRSR000524-1"/>
    </source>
</evidence>
<feature type="modified residue" description="N6-(pyridoxal phosphate)lysine" evidence="8">
    <location>
        <position position="211"/>
    </location>
</feature>
<evidence type="ECO:0000256" key="4">
    <source>
        <dbReference type="ARBA" id="ARBA00022679"/>
    </source>
</evidence>
<comment type="caution">
    <text evidence="10">The sequence shown here is derived from an EMBL/GenBank/DDBJ whole genome shotgun (WGS) entry which is preliminary data.</text>
</comment>
<dbReference type="EMBL" id="JALNTZ010000008">
    <property type="protein sequence ID" value="KAJ3642847.1"/>
    <property type="molecule type" value="Genomic_DNA"/>
</dbReference>
<evidence type="ECO:0000256" key="5">
    <source>
        <dbReference type="ARBA" id="ARBA00022898"/>
    </source>
</evidence>
<dbReference type="InterPro" id="IPR024169">
    <property type="entry name" value="SP_NH2Trfase/AEP_transaminase"/>
</dbReference>
<organism evidence="10 11">
    <name type="scientific">Zophobas morio</name>
    <dbReference type="NCBI Taxonomy" id="2755281"/>
    <lineage>
        <taxon>Eukaryota</taxon>
        <taxon>Metazoa</taxon>
        <taxon>Ecdysozoa</taxon>
        <taxon>Arthropoda</taxon>
        <taxon>Hexapoda</taxon>
        <taxon>Insecta</taxon>
        <taxon>Pterygota</taxon>
        <taxon>Neoptera</taxon>
        <taxon>Endopterygota</taxon>
        <taxon>Coleoptera</taxon>
        <taxon>Polyphaga</taxon>
        <taxon>Cucujiformia</taxon>
        <taxon>Tenebrionidae</taxon>
        <taxon>Zophobas</taxon>
    </lineage>
</organism>
<evidence type="ECO:0000256" key="3">
    <source>
        <dbReference type="ARBA" id="ARBA00022576"/>
    </source>
</evidence>
<reference evidence="10" key="1">
    <citation type="journal article" date="2023" name="G3 (Bethesda)">
        <title>Whole genome assemblies of Zophobas morio and Tenebrio molitor.</title>
        <authorList>
            <person name="Kaur S."/>
            <person name="Stinson S.A."/>
            <person name="diCenzo G.C."/>
        </authorList>
    </citation>
    <scope>NUCLEOTIDE SEQUENCE</scope>
    <source>
        <strain evidence="10">QUZm001</strain>
    </source>
</reference>
<comment type="cofactor">
    <cofactor evidence="1 6 8">
        <name>pyridoxal 5'-phosphate</name>
        <dbReference type="ChEBI" id="CHEBI:597326"/>
    </cofactor>
</comment>
<dbReference type="SUPFAM" id="SSF53383">
    <property type="entry name" value="PLP-dependent transferases"/>
    <property type="match status" value="1"/>
</dbReference>
<proteinExistence type="inferred from homology"/>
<dbReference type="AlphaFoldDB" id="A0AA38M590"/>
<keyword evidence="5 6" id="KW-0663">Pyridoxal phosphate</keyword>
<accession>A0AA38M590</accession>
<comment type="similarity">
    <text evidence="2 6">Belongs to the class-V pyridoxal-phosphate-dependent aminotransferase family.</text>
</comment>
<name>A0AA38M590_9CUCU</name>
<sequence length="391" mass="44123">MSANETLDYESVHKKSAKRFTHKEYLLMGAGPTNITDRVLKALSMQCLNPISADMYEIMDQAKAMLQYVFQTKNRFTLIHQTSGNGGNEAILLNLLNRGDKVVIAIGGTWGEKVLDMAQRYELDVLPLRKPPGEVYSLKELEEAVKSHKARLLFVTHGESTGGTLQQLEGLAPVCHKYGCLLAVDAVVSIAVDPLFVDRWEIDAVNAGTQKAIGAPPGMCLLTFSPRAEKRMREQKKRPPYYLDLLPQGVYFDCFDGESRTYHYTFSANMLSAVREALAQICEEGLIPMWQRHKSNAEYFWKRLDEIGLTSFVEKRENRFHGVTCVNVPQGIDQMDFLRYVKQKFEIEITPGHGPTLNKAMRIGFLGDNSRPEIVDFVIEALKDGLQHFGK</sequence>
<dbReference type="InterPro" id="IPR000192">
    <property type="entry name" value="Aminotrans_V_dom"/>
</dbReference>
<feature type="binding site" evidence="7">
    <location>
        <position position="362"/>
    </location>
    <ligand>
        <name>substrate</name>
    </ligand>
</feature>
<dbReference type="GO" id="GO:0004760">
    <property type="term" value="F:L-serine-pyruvate transaminase activity"/>
    <property type="evidence" value="ECO:0007669"/>
    <property type="project" value="TreeGrafter"/>
</dbReference>
<dbReference type="InterPro" id="IPR015424">
    <property type="entry name" value="PyrdxlP-dep_Trfase"/>
</dbReference>
<evidence type="ECO:0000313" key="10">
    <source>
        <dbReference type="EMBL" id="KAJ3642847.1"/>
    </source>
</evidence>